<evidence type="ECO:0000256" key="2">
    <source>
        <dbReference type="ARBA" id="ARBA00023002"/>
    </source>
</evidence>
<dbReference type="VEuPathDB" id="CryptoDB:Vbra_120"/>
<dbReference type="EMBL" id="CDMY01000687">
    <property type="protein sequence ID" value="CEM29893.1"/>
    <property type="molecule type" value="Genomic_DNA"/>
</dbReference>
<evidence type="ECO:0000313" key="4">
    <source>
        <dbReference type="EMBL" id="CEM29893.1"/>
    </source>
</evidence>
<comment type="similarity">
    <text evidence="1">Belongs to the glyceraldehyde-3-phosphate dehydrogenase family.</text>
</comment>
<gene>
    <name evidence="4" type="ORF">Vbra_120</name>
</gene>
<accession>A0A0G4GJE6</accession>
<dbReference type="InterPro" id="IPR020829">
    <property type="entry name" value="GlycerAld_3-P_DH_cat"/>
</dbReference>
<dbReference type="SUPFAM" id="SSF55347">
    <property type="entry name" value="Glyceraldehyde-3-phosphate dehydrogenase-like, C-terminal domain"/>
    <property type="match status" value="1"/>
</dbReference>
<dbReference type="GO" id="GO:0016620">
    <property type="term" value="F:oxidoreductase activity, acting on the aldehyde or oxo group of donors, NAD or NADP as acceptor"/>
    <property type="evidence" value="ECO:0007669"/>
    <property type="project" value="InterPro"/>
</dbReference>
<dbReference type="OrthoDB" id="1152826at2759"/>
<keyword evidence="2" id="KW-0560">Oxidoreductase</keyword>
<dbReference type="InterPro" id="IPR020831">
    <property type="entry name" value="GlycerAld/Erythrose_P_DH"/>
</dbReference>
<keyword evidence="5" id="KW-1185">Reference proteome</keyword>
<dbReference type="Proteomes" id="UP000041254">
    <property type="component" value="Unassembled WGS sequence"/>
</dbReference>
<dbReference type="STRING" id="1169540.A0A0G4GJE6"/>
<sequence>MHTPSLNVHAQGVLRVTSDYPVSRDIVCDKHSCIFDEKAFQVVNDTTFMCTLWYDNEWGYANRVVDSAMHMAKVDGILVS</sequence>
<evidence type="ECO:0000313" key="5">
    <source>
        <dbReference type="Proteomes" id="UP000041254"/>
    </source>
</evidence>
<feature type="domain" description="Glyceraldehyde 3-phosphate dehydrogenase catalytic" evidence="3">
    <location>
        <begin position="10"/>
        <end position="54"/>
    </location>
</feature>
<evidence type="ECO:0000259" key="3">
    <source>
        <dbReference type="Pfam" id="PF02800"/>
    </source>
</evidence>
<dbReference type="PANTHER" id="PTHR43148">
    <property type="entry name" value="GLYCERALDEHYDE-3-PHOSPHATE DEHYDROGENASE 2"/>
    <property type="match status" value="1"/>
</dbReference>
<dbReference type="Gene3D" id="3.30.360.10">
    <property type="entry name" value="Dihydrodipicolinate Reductase, domain 2"/>
    <property type="match status" value="1"/>
</dbReference>
<reference evidence="4 5" key="1">
    <citation type="submission" date="2014-11" db="EMBL/GenBank/DDBJ databases">
        <authorList>
            <person name="Zhu J."/>
            <person name="Qi W."/>
            <person name="Song R."/>
        </authorList>
    </citation>
    <scope>NUCLEOTIDE SEQUENCE [LARGE SCALE GENOMIC DNA]</scope>
</reference>
<dbReference type="Pfam" id="PF02800">
    <property type="entry name" value="Gp_dh_C"/>
    <property type="match status" value="1"/>
</dbReference>
<dbReference type="OMA" id="GHAPTHN"/>
<dbReference type="InParanoid" id="A0A0G4GJE6"/>
<proteinExistence type="inferred from homology"/>
<protein>
    <recommendedName>
        <fullName evidence="3">Glyceraldehyde 3-phosphate dehydrogenase catalytic domain-containing protein</fullName>
    </recommendedName>
</protein>
<dbReference type="AlphaFoldDB" id="A0A0G4GJE6"/>
<organism evidence="4 5">
    <name type="scientific">Vitrella brassicaformis (strain CCMP3155)</name>
    <dbReference type="NCBI Taxonomy" id="1169540"/>
    <lineage>
        <taxon>Eukaryota</taxon>
        <taxon>Sar</taxon>
        <taxon>Alveolata</taxon>
        <taxon>Colpodellida</taxon>
        <taxon>Vitrellaceae</taxon>
        <taxon>Vitrella</taxon>
    </lineage>
</organism>
<evidence type="ECO:0000256" key="1">
    <source>
        <dbReference type="ARBA" id="ARBA00007406"/>
    </source>
</evidence>
<name>A0A0G4GJE6_VITBC</name>